<comment type="caution">
    <text evidence="1">The sequence shown here is derived from an EMBL/GenBank/DDBJ whole genome shotgun (WGS) entry which is preliminary data.</text>
</comment>
<proteinExistence type="predicted"/>
<dbReference type="AlphaFoldDB" id="A0A420XP53"/>
<dbReference type="SUPFAM" id="SSF53254">
    <property type="entry name" value="Phosphoglycerate mutase-like"/>
    <property type="match status" value="1"/>
</dbReference>
<accession>A0A420XP53</accession>
<dbReference type="InParanoid" id="A0A420XP53"/>
<keyword evidence="2" id="KW-1185">Reference proteome</keyword>
<protein>
    <submittedName>
        <fullName evidence="1">Phosphohistidine phosphatase SixA</fullName>
    </submittedName>
</protein>
<gene>
    <name evidence="1" type="ORF">CLV35_2479</name>
</gene>
<dbReference type="OrthoDB" id="4287477at2"/>
<dbReference type="SMART" id="SM00855">
    <property type="entry name" value="PGAM"/>
    <property type="match status" value="1"/>
</dbReference>
<organism evidence="1 2">
    <name type="scientific">Motilibacter peucedani</name>
    <dbReference type="NCBI Taxonomy" id="598650"/>
    <lineage>
        <taxon>Bacteria</taxon>
        <taxon>Bacillati</taxon>
        <taxon>Actinomycetota</taxon>
        <taxon>Actinomycetes</taxon>
        <taxon>Motilibacterales</taxon>
        <taxon>Motilibacteraceae</taxon>
        <taxon>Motilibacter</taxon>
    </lineage>
</organism>
<reference evidence="1 2" key="1">
    <citation type="submission" date="2018-10" db="EMBL/GenBank/DDBJ databases">
        <title>Genomic Encyclopedia of Archaeal and Bacterial Type Strains, Phase II (KMG-II): from individual species to whole genera.</title>
        <authorList>
            <person name="Goeker M."/>
        </authorList>
    </citation>
    <scope>NUCLEOTIDE SEQUENCE [LARGE SCALE GENOMIC DNA]</scope>
    <source>
        <strain evidence="1 2">RP-AC37</strain>
    </source>
</reference>
<dbReference type="RefSeq" id="WP_121193763.1">
    <property type="nucleotide sequence ID" value="NZ_RBWV01000012.1"/>
</dbReference>
<dbReference type="Pfam" id="PF00300">
    <property type="entry name" value="His_Phos_1"/>
    <property type="match status" value="1"/>
</dbReference>
<dbReference type="InterPro" id="IPR029033">
    <property type="entry name" value="His_PPase_superfam"/>
</dbReference>
<evidence type="ECO:0000313" key="2">
    <source>
        <dbReference type="Proteomes" id="UP000281955"/>
    </source>
</evidence>
<dbReference type="Gene3D" id="3.40.50.1240">
    <property type="entry name" value="Phosphoglycerate mutase-like"/>
    <property type="match status" value="1"/>
</dbReference>
<dbReference type="Proteomes" id="UP000281955">
    <property type="component" value="Unassembled WGS sequence"/>
</dbReference>
<dbReference type="EMBL" id="RBWV01000012">
    <property type="protein sequence ID" value="RKS73981.1"/>
    <property type="molecule type" value="Genomic_DNA"/>
</dbReference>
<dbReference type="CDD" id="cd07067">
    <property type="entry name" value="HP_PGM_like"/>
    <property type="match status" value="1"/>
</dbReference>
<sequence>MLILVRHAHAGDKRLWPFGDVDRPLSARGHQQAEGLAQLLRELPVTSLRTSPYRRCRQTLVPLSAALGTEPEDEPLLAPESDAAALDALLAEPAAQGTLFCTHGEVLSALLERWRDSGAVALPDEPSTTAKGASWIVEETRGTRAAHYLRPLRIVDVRDEDPATLAR</sequence>
<dbReference type="InterPro" id="IPR013078">
    <property type="entry name" value="His_Pase_superF_clade-1"/>
</dbReference>
<evidence type="ECO:0000313" key="1">
    <source>
        <dbReference type="EMBL" id="RKS73981.1"/>
    </source>
</evidence>
<name>A0A420XP53_9ACTN</name>